<evidence type="ECO:0000313" key="3">
    <source>
        <dbReference type="Proteomes" id="UP000438699"/>
    </source>
</evidence>
<comment type="caution">
    <text evidence="2">The sequence shown here is derived from an EMBL/GenBank/DDBJ whole genome shotgun (WGS) entry which is preliminary data.</text>
</comment>
<feature type="transmembrane region" description="Helical" evidence="1">
    <location>
        <begin position="46"/>
        <end position="65"/>
    </location>
</feature>
<dbReference type="EMBL" id="WAIE01000001">
    <property type="protein sequence ID" value="KAB1443099.1"/>
    <property type="molecule type" value="Genomic_DNA"/>
</dbReference>
<sequence>MRVLRQLFNCVLAGSIGSLLACLMLRGAVAVGFEVPVRVGDAGFCLGWAVPRMVVWSLWGVLFLLPFLSNRLVRKGLLISLVPSAFMFLEALLHANGQWIGSAIAFVLVFNAVWALCTAGWLILDRHWEF</sequence>
<proteinExistence type="predicted"/>
<evidence type="ECO:0000256" key="1">
    <source>
        <dbReference type="SAM" id="Phobius"/>
    </source>
</evidence>
<feature type="transmembrane region" description="Helical" evidence="1">
    <location>
        <begin position="77"/>
        <end position="93"/>
    </location>
</feature>
<keyword evidence="1" id="KW-0472">Membrane</keyword>
<dbReference type="AlphaFoldDB" id="A0A6N6N6J2"/>
<accession>A0A6N6N6J2</accession>
<keyword evidence="1" id="KW-0812">Transmembrane</keyword>
<dbReference type="OrthoDB" id="458509at2"/>
<keyword evidence="3" id="KW-1185">Reference proteome</keyword>
<dbReference type="RefSeq" id="WP_151149421.1">
    <property type="nucleotide sequence ID" value="NZ_WAIE01000001.1"/>
</dbReference>
<dbReference type="Proteomes" id="UP000438699">
    <property type="component" value="Unassembled WGS sequence"/>
</dbReference>
<dbReference type="PROSITE" id="PS51257">
    <property type="entry name" value="PROKAR_LIPOPROTEIN"/>
    <property type="match status" value="1"/>
</dbReference>
<organism evidence="2 3">
    <name type="scientific">Pseudodesulfovibrio senegalensis</name>
    <dbReference type="NCBI Taxonomy" id="1721087"/>
    <lineage>
        <taxon>Bacteria</taxon>
        <taxon>Pseudomonadati</taxon>
        <taxon>Thermodesulfobacteriota</taxon>
        <taxon>Desulfovibrionia</taxon>
        <taxon>Desulfovibrionales</taxon>
        <taxon>Desulfovibrionaceae</taxon>
    </lineage>
</organism>
<keyword evidence="1" id="KW-1133">Transmembrane helix</keyword>
<evidence type="ECO:0000313" key="2">
    <source>
        <dbReference type="EMBL" id="KAB1443099.1"/>
    </source>
</evidence>
<protein>
    <submittedName>
        <fullName evidence="2">Uncharacterized protein</fullName>
    </submittedName>
</protein>
<feature type="transmembrane region" description="Helical" evidence="1">
    <location>
        <begin position="99"/>
        <end position="124"/>
    </location>
</feature>
<reference evidence="2 3" key="1">
    <citation type="journal article" date="2017" name="Int. J. Syst. Evol. Microbiol.">
        <title>Desulfovibrio senegalensis sp. nov., a mesophilic sulfate reducer isolated from marine sediment.</title>
        <authorList>
            <person name="Thioye A."/>
            <person name="Gam Z.B.A."/>
            <person name="Mbengue M."/>
            <person name="Cayol J.L."/>
            <person name="Joseph-Bartoli M."/>
            <person name="Toure-Kane C."/>
            <person name="Labat M."/>
        </authorList>
    </citation>
    <scope>NUCLEOTIDE SEQUENCE [LARGE SCALE GENOMIC DNA]</scope>
    <source>
        <strain evidence="2 3">DSM 101509</strain>
    </source>
</reference>
<name>A0A6N6N6J2_9BACT</name>
<gene>
    <name evidence="2" type="ORF">F8A88_02205</name>
</gene>